<dbReference type="RefSeq" id="WP_151163787.1">
    <property type="nucleotide sequence ID" value="NZ_WKJO01000001.1"/>
</dbReference>
<evidence type="ECO:0000256" key="1">
    <source>
        <dbReference type="SAM" id="MobiDB-lite"/>
    </source>
</evidence>
<proteinExistence type="predicted"/>
<protein>
    <submittedName>
        <fullName evidence="2">Uncharacterized protein</fullName>
    </submittedName>
</protein>
<evidence type="ECO:0000313" key="2">
    <source>
        <dbReference type="EMBL" id="MRX23311.1"/>
    </source>
</evidence>
<reference evidence="2 3" key="1">
    <citation type="submission" date="2019-11" db="EMBL/GenBank/DDBJ databases">
        <title>Whole genome sequence of Haloferax sp. MBLA0076.</title>
        <authorList>
            <person name="Seo M.-J."/>
            <person name="Cho E.-S."/>
        </authorList>
    </citation>
    <scope>NUCLEOTIDE SEQUENCE [LARGE SCALE GENOMIC DNA]</scope>
    <source>
        <strain evidence="2 3">MBLA0076</strain>
    </source>
</reference>
<accession>A0A6A8GKJ9</accession>
<sequence length="292" mass="31239">MSPSPRTRRGVLSLGGSALALLTGCLSASPATSDDVEPTENPTQTTATTTPTSAPADVTVSNVQLTPELVALDSPDSIGTFGERGEQFVLVTILVDSTPWPAVDEFSLSTDDESFTPLPTEEVPGYGRLWERGYAYGGHGNEESGGQSGYLVFEVPKPLEASNVVFRGPGGQFSLGQTARDTLARRPTEFAVTDVTAPETVESLTEMELSATIENVGTYDGTFVGAMNRVGPHVAYTPVTRVSLDLSAGESKTWTHSYRPQLTAGNAPMPMRFKLDWRDGRISTETMVEWPS</sequence>
<organism evidence="2 3">
    <name type="scientific">Haloferax litoreum</name>
    <dbReference type="NCBI Taxonomy" id="2666140"/>
    <lineage>
        <taxon>Archaea</taxon>
        <taxon>Methanobacteriati</taxon>
        <taxon>Methanobacteriota</taxon>
        <taxon>Stenosarchaea group</taxon>
        <taxon>Halobacteria</taxon>
        <taxon>Halobacteriales</taxon>
        <taxon>Haloferacaceae</taxon>
        <taxon>Haloferax</taxon>
    </lineage>
</organism>
<comment type="caution">
    <text evidence="2">The sequence shown here is derived from an EMBL/GenBank/DDBJ whole genome shotgun (WGS) entry which is preliminary data.</text>
</comment>
<dbReference type="PROSITE" id="PS51257">
    <property type="entry name" value="PROKAR_LIPOPROTEIN"/>
    <property type="match status" value="1"/>
</dbReference>
<gene>
    <name evidence="2" type="ORF">GJR96_15260</name>
</gene>
<feature type="region of interest" description="Disordered" evidence="1">
    <location>
        <begin position="29"/>
        <end position="54"/>
    </location>
</feature>
<dbReference type="AlphaFoldDB" id="A0A6A8GKJ9"/>
<feature type="compositionally biased region" description="Low complexity" evidence="1">
    <location>
        <begin position="39"/>
        <end position="54"/>
    </location>
</feature>
<dbReference type="EMBL" id="WKJO01000001">
    <property type="protein sequence ID" value="MRX23311.1"/>
    <property type="molecule type" value="Genomic_DNA"/>
</dbReference>
<dbReference type="Proteomes" id="UP000439022">
    <property type="component" value="Unassembled WGS sequence"/>
</dbReference>
<evidence type="ECO:0000313" key="3">
    <source>
        <dbReference type="Proteomes" id="UP000439022"/>
    </source>
</evidence>
<name>A0A6A8GKJ9_9EURY</name>
<keyword evidence="3" id="KW-1185">Reference proteome</keyword>